<name>A0A8J7MKR0_9BACT</name>
<comment type="caution">
    <text evidence="5">The sequence shown here is derived from an EMBL/GenBank/DDBJ whole genome shotgun (WGS) entry which is preliminary data.</text>
</comment>
<dbReference type="EMBL" id="JAENIM010000047">
    <property type="protein sequence ID" value="MBK1792823.1"/>
    <property type="molecule type" value="Genomic_DNA"/>
</dbReference>
<evidence type="ECO:0000256" key="2">
    <source>
        <dbReference type="ARBA" id="ARBA00022801"/>
    </source>
</evidence>
<dbReference type="FunFam" id="3.40.720.10:FF:000080">
    <property type="entry name" value="N-acetylgalactosamine 6-sulfatase (GALNS)"/>
    <property type="match status" value="1"/>
</dbReference>
<dbReference type="Gene3D" id="3.30.1120.10">
    <property type="match status" value="1"/>
</dbReference>
<dbReference type="Pfam" id="PF00884">
    <property type="entry name" value="Sulfatase"/>
    <property type="match status" value="1"/>
</dbReference>
<feature type="signal peptide" evidence="3">
    <location>
        <begin position="1"/>
        <end position="28"/>
    </location>
</feature>
<dbReference type="AlphaFoldDB" id="A0A8J7MKR0"/>
<sequence>MNFKLCPMLAVSATLAGAAILPSAAADAKPNIVLVMTDDQGWGDSGYNGHPDLKTPHLDALSQQGVTFNRFYSAAAMCSPTRGSCYTGRNPYRFGITFAMQGMLEDSEIPITTVLKENGYTTGHFGKWHMGTLTKNKGDQSRWGQYARNPAKYFCPPWERDVDVSFVTESKVPTWDPTLHPGPIRKNKKAKAASNMKGKPYGNDFFTGPGQIETENLSGCASRVVMDRAVPFIQDAVAKEQPFLAVVWFHAPHSPIVGGPEYRKMYPELSEDEQHYYASITAMDEQVGRLRAELKSLGVEDNTMLWFCSDNGPARQGSPRELGRTAGLSGVKLSINEGGIRVPGLMVWPAGVKGGQVIDVPCVTSDYFPTILDAIGVDLPADRTYDGISLLPLLQGKSQARSKPIGFLNRDGKETVWMDDQYKLIDRQGEFFLYDIPADPAEKNNLADDLPEVTTQMKKGLVAWRSEVLAELKHVRGE</sequence>
<dbReference type="GO" id="GO:0004065">
    <property type="term" value="F:arylsulfatase activity"/>
    <property type="evidence" value="ECO:0007669"/>
    <property type="project" value="TreeGrafter"/>
</dbReference>
<keyword evidence="3" id="KW-0732">Signal</keyword>
<organism evidence="5 6">
    <name type="scientific">Persicirhabdus sediminis</name>
    <dbReference type="NCBI Taxonomy" id="454144"/>
    <lineage>
        <taxon>Bacteria</taxon>
        <taxon>Pseudomonadati</taxon>
        <taxon>Verrucomicrobiota</taxon>
        <taxon>Verrucomicrobiia</taxon>
        <taxon>Verrucomicrobiales</taxon>
        <taxon>Verrucomicrobiaceae</taxon>
        <taxon>Persicirhabdus</taxon>
    </lineage>
</organism>
<dbReference type="Gene3D" id="3.40.720.10">
    <property type="entry name" value="Alkaline Phosphatase, subunit A"/>
    <property type="match status" value="1"/>
</dbReference>
<feature type="chain" id="PRO_5035206820" evidence="3">
    <location>
        <begin position="29"/>
        <end position="478"/>
    </location>
</feature>
<dbReference type="PANTHER" id="PTHR42693:SF53">
    <property type="entry name" value="ENDO-4-O-SULFATASE"/>
    <property type="match status" value="1"/>
</dbReference>
<evidence type="ECO:0000256" key="1">
    <source>
        <dbReference type="ARBA" id="ARBA00008779"/>
    </source>
</evidence>
<gene>
    <name evidence="5" type="ORF">JIN82_16785</name>
</gene>
<dbReference type="InterPro" id="IPR000917">
    <property type="entry name" value="Sulfatase_N"/>
</dbReference>
<evidence type="ECO:0000259" key="4">
    <source>
        <dbReference type="Pfam" id="PF00884"/>
    </source>
</evidence>
<dbReference type="InterPro" id="IPR050738">
    <property type="entry name" value="Sulfatase"/>
</dbReference>
<accession>A0A8J7MKR0</accession>
<dbReference type="InterPro" id="IPR017850">
    <property type="entry name" value="Alkaline_phosphatase_core_sf"/>
</dbReference>
<proteinExistence type="inferred from homology"/>
<comment type="similarity">
    <text evidence="1">Belongs to the sulfatase family.</text>
</comment>
<evidence type="ECO:0000313" key="5">
    <source>
        <dbReference type="EMBL" id="MBK1792823.1"/>
    </source>
</evidence>
<dbReference type="Proteomes" id="UP000624703">
    <property type="component" value="Unassembled WGS sequence"/>
</dbReference>
<dbReference type="RefSeq" id="WP_200312829.1">
    <property type="nucleotide sequence ID" value="NZ_JAENIM010000047.1"/>
</dbReference>
<evidence type="ECO:0000256" key="3">
    <source>
        <dbReference type="SAM" id="SignalP"/>
    </source>
</evidence>
<keyword evidence="6" id="KW-1185">Reference proteome</keyword>
<dbReference type="SUPFAM" id="SSF53649">
    <property type="entry name" value="Alkaline phosphatase-like"/>
    <property type="match status" value="1"/>
</dbReference>
<protein>
    <submittedName>
        <fullName evidence="5">Sulfatase-like hydrolase/transferase</fullName>
    </submittedName>
</protein>
<evidence type="ECO:0000313" key="6">
    <source>
        <dbReference type="Proteomes" id="UP000624703"/>
    </source>
</evidence>
<reference evidence="5" key="1">
    <citation type="submission" date="2021-01" db="EMBL/GenBank/DDBJ databases">
        <title>Modified the classification status of verrucomicrobia.</title>
        <authorList>
            <person name="Feng X."/>
        </authorList>
    </citation>
    <scope>NUCLEOTIDE SEQUENCE</scope>
    <source>
        <strain evidence="5">_KCTC 22039</strain>
    </source>
</reference>
<feature type="domain" description="Sulfatase N-terminal" evidence="4">
    <location>
        <begin position="30"/>
        <end position="377"/>
    </location>
</feature>
<dbReference type="PANTHER" id="PTHR42693">
    <property type="entry name" value="ARYLSULFATASE FAMILY MEMBER"/>
    <property type="match status" value="1"/>
</dbReference>
<keyword evidence="2 5" id="KW-0378">Hydrolase</keyword>